<dbReference type="Proteomes" id="UP001362999">
    <property type="component" value="Unassembled WGS sequence"/>
</dbReference>
<feature type="non-terminal residue" evidence="1">
    <location>
        <position position="1"/>
    </location>
</feature>
<reference evidence="1 2" key="1">
    <citation type="journal article" date="2024" name="J Genomics">
        <title>Draft genome sequencing and assembly of Favolaschia claudopus CIRM-BRFM 2984 isolated from oak limbs.</title>
        <authorList>
            <person name="Navarro D."/>
            <person name="Drula E."/>
            <person name="Chaduli D."/>
            <person name="Cazenave R."/>
            <person name="Ahrendt S."/>
            <person name="Wang J."/>
            <person name="Lipzen A."/>
            <person name="Daum C."/>
            <person name="Barry K."/>
            <person name="Grigoriev I.V."/>
            <person name="Favel A."/>
            <person name="Rosso M.N."/>
            <person name="Martin F."/>
        </authorList>
    </citation>
    <scope>NUCLEOTIDE SEQUENCE [LARGE SCALE GENOMIC DNA]</scope>
    <source>
        <strain evidence="1 2">CIRM-BRFM 2984</strain>
    </source>
</reference>
<organism evidence="1 2">
    <name type="scientific">Favolaschia claudopus</name>
    <dbReference type="NCBI Taxonomy" id="2862362"/>
    <lineage>
        <taxon>Eukaryota</taxon>
        <taxon>Fungi</taxon>
        <taxon>Dikarya</taxon>
        <taxon>Basidiomycota</taxon>
        <taxon>Agaricomycotina</taxon>
        <taxon>Agaricomycetes</taxon>
        <taxon>Agaricomycetidae</taxon>
        <taxon>Agaricales</taxon>
        <taxon>Marasmiineae</taxon>
        <taxon>Mycenaceae</taxon>
        <taxon>Favolaschia</taxon>
    </lineage>
</organism>
<dbReference type="EMBL" id="JAWWNJ010000016">
    <property type="protein sequence ID" value="KAK7039838.1"/>
    <property type="molecule type" value="Genomic_DNA"/>
</dbReference>
<protein>
    <recommendedName>
        <fullName evidence="3">Reverse transcriptase zinc-binding domain-containing protein</fullName>
    </recommendedName>
</protein>
<accession>A0AAW0CLK0</accession>
<evidence type="ECO:0000313" key="1">
    <source>
        <dbReference type="EMBL" id="KAK7039838.1"/>
    </source>
</evidence>
<dbReference type="AlphaFoldDB" id="A0AAW0CLK0"/>
<gene>
    <name evidence="1" type="ORF">R3P38DRAFT_2514688</name>
</gene>
<proteinExistence type="predicted"/>
<keyword evidence="2" id="KW-1185">Reference proteome</keyword>
<sequence length="89" mass="10273">LLAGHCSLNAFLHRIKVVDSPLCARCNQPETVAHYLLTCRRYLTARHSLRRSLKSNSPFNLSSLLSHPKNLPHTLQYIKTTQRFPLYFP</sequence>
<evidence type="ECO:0008006" key="3">
    <source>
        <dbReference type="Google" id="ProtNLM"/>
    </source>
</evidence>
<comment type="caution">
    <text evidence="1">The sequence shown here is derived from an EMBL/GenBank/DDBJ whole genome shotgun (WGS) entry which is preliminary data.</text>
</comment>
<evidence type="ECO:0000313" key="2">
    <source>
        <dbReference type="Proteomes" id="UP001362999"/>
    </source>
</evidence>
<name>A0AAW0CLK0_9AGAR</name>